<name>A0A9Q0VN19_SALVM</name>
<reference evidence="1" key="1">
    <citation type="submission" date="2022-11" db="EMBL/GenBank/DDBJ databases">
        <authorList>
            <person name="Hyden B.L."/>
            <person name="Feng K."/>
            <person name="Yates T."/>
            <person name="Jawdy S."/>
            <person name="Smart L.B."/>
            <person name="Muchero W."/>
        </authorList>
    </citation>
    <scope>NUCLEOTIDE SEQUENCE</scope>
    <source>
        <tissue evidence="1">Shoot tip</tissue>
    </source>
</reference>
<dbReference type="AlphaFoldDB" id="A0A9Q0VN19"/>
<organism evidence="1 2">
    <name type="scientific">Salix viminalis</name>
    <name type="common">Common osier</name>
    <name type="synonym">Basket willow</name>
    <dbReference type="NCBI Taxonomy" id="40686"/>
    <lineage>
        <taxon>Eukaryota</taxon>
        <taxon>Viridiplantae</taxon>
        <taxon>Streptophyta</taxon>
        <taxon>Embryophyta</taxon>
        <taxon>Tracheophyta</taxon>
        <taxon>Spermatophyta</taxon>
        <taxon>Magnoliopsida</taxon>
        <taxon>eudicotyledons</taxon>
        <taxon>Gunneridae</taxon>
        <taxon>Pentapetalae</taxon>
        <taxon>rosids</taxon>
        <taxon>fabids</taxon>
        <taxon>Malpighiales</taxon>
        <taxon>Salicaceae</taxon>
        <taxon>Saliceae</taxon>
        <taxon>Salix</taxon>
    </lineage>
</organism>
<comment type="caution">
    <text evidence="1">The sequence shown here is derived from an EMBL/GenBank/DDBJ whole genome shotgun (WGS) entry which is preliminary data.</text>
</comment>
<evidence type="ECO:0000313" key="2">
    <source>
        <dbReference type="Proteomes" id="UP001151529"/>
    </source>
</evidence>
<keyword evidence="2" id="KW-1185">Reference proteome</keyword>
<protein>
    <submittedName>
        <fullName evidence="1">Uncharacterized protein</fullName>
    </submittedName>
</protein>
<evidence type="ECO:0000313" key="1">
    <source>
        <dbReference type="EMBL" id="KAJ6750518.1"/>
    </source>
</evidence>
<proteinExistence type="predicted"/>
<dbReference type="EMBL" id="JAPFFL010000001">
    <property type="protein sequence ID" value="KAJ6750518.1"/>
    <property type="molecule type" value="Genomic_DNA"/>
</dbReference>
<dbReference type="Proteomes" id="UP001151529">
    <property type="component" value="Chromosome 16"/>
</dbReference>
<sequence>MEYWCSLELFLLQWHGQTDFSLHILSLFTLLVELLLKLAGLNENDWLTLLSSSISTLKLSLLNDFSYLRDPLSSNVL</sequence>
<gene>
    <name evidence="1" type="ORF">OIU85_001091</name>
</gene>
<accession>A0A9Q0VN19</accession>
<reference evidence="1" key="2">
    <citation type="journal article" date="2023" name="Int. J. Mol. Sci.">
        <title>De Novo Assembly and Annotation of 11 Diverse Shrub Willow (Salix) Genomes Reveals Novel Gene Organization in Sex-Linked Regions.</title>
        <authorList>
            <person name="Hyden B."/>
            <person name="Feng K."/>
            <person name="Yates T.B."/>
            <person name="Jawdy S."/>
            <person name="Cereghino C."/>
            <person name="Smart L.B."/>
            <person name="Muchero W."/>
        </authorList>
    </citation>
    <scope>NUCLEOTIDE SEQUENCE [LARGE SCALE GENOMIC DNA]</scope>
    <source>
        <tissue evidence="1">Shoot tip</tissue>
    </source>
</reference>